<keyword evidence="6 9" id="KW-1133">Transmembrane helix</keyword>
<keyword evidence="7 8" id="KW-0472">Membrane</keyword>
<evidence type="ECO:0000256" key="4">
    <source>
        <dbReference type="ARBA" id="ARBA00022475"/>
    </source>
</evidence>
<evidence type="ECO:0000256" key="1">
    <source>
        <dbReference type="ARBA" id="ARBA00004651"/>
    </source>
</evidence>
<dbReference type="PIRSF" id="PIRSF037778">
    <property type="entry name" value="UCP037778_transp_RibU"/>
    <property type="match status" value="1"/>
</dbReference>
<evidence type="ECO:0000256" key="6">
    <source>
        <dbReference type="ARBA" id="ARBA00022989"/>
    </source>
</evidence>
<feature type="transmembrane region" description="Helical" evidence="9">
    <location>
        <begin position="79"/>
        <end position="100"/>
    </location>
</feature>
<protein>
    <recommendedName>
        <fullName evidence="8">Riboflavin transporter</fullName>
    </recommendedName>
</protein>
<feature type="transmembrane region" description="Helical" evidence="9">
    <location>
        <begin position="12"/>
        <end position="33"/>
    </location>
</feature>
<accession>A0A679IBK9</accession>
<keyword evidence="5 9" id="KW-0812">Transmembrane</keyword>
<keyword evidence="11" id="KW-1185">Reference proteome</keyword>
<keyword evidence="4 8" id="KW-1003">Cell membrane</keyword>
<evidence type="ECO:0000256" key="8">
    <source>
        <dbReference type="PIRNR" id="PIRNR037778"/>
    </source>
</evidence>
<proteinExistence type="inferred from homology"/>
<dbReference type="Proteomes" id="UP000502998">
    <property type="component" value="Chromosome"/>
</dbReference>
<dbReference type="GO" id="GO:0032217">
    <property type="term" value="F:riboflavin transmembrane transporter activity"/>
    <property type="evidence" value="ECO:0007669"/>
    <property type="project" value="UniProtKB-UniRule"/>
</dbReference>
<comment type="subcellular location">
    <subcellularLocation>
        <location evidence="1">Cell membrane</location>
        <topology evidence="1">Multi-pass membrane protein</topology>
    </subcellularLocation>
</comment>
<dbReference type="AlphaFoldDB" id="A0A679IBK9"/>
<evidence type="ECO:0000256" key="9">
    <source>
        <dbReference type="SAM" id="Phobius"/>
    </source>
</evidence>
<dbReference type="InterPro" id="IPR025720">
    <property type="entry name" value="RibU"/>
</dbReference>
<evidence type="ECO:0000256" key="3">
    <source>
        <dbReference type="ARBA" id="ARBA00022448"/>
    </source>
</evidence>
<reference evidence="10 11" key="1">
    <citation type="submission" date="2020-02" db="EMBL/GenBank/DDBJ databases">
        <title>Characterization of vanA genotype vancomycin-resistant Enterococcus saigonensis VE80.</title>
        <authorList>
            <person name="Harada T."/>
            <person name="Motooka D."/>
            <person name="Nakamura S."/>
            <person name="Yamamoto Y."/>
            <person name="Kawahara R."/>
            <person name="Kawatsu K."/>
        </authorList>
    </citation>
    <scope>NUCLEOTIDE SEQUENCE [LARGE SCALE GENOMIC DNA]</scope>
    <source>
        <strain evidence="10 11">VE80</strain>
    </source>
</reference>
<dbReference type="EMBL" id="AP022822">
    <property type="protein sequence ID" value="BCA85489.1"/>
    <property type="molecule type" value="Genomic_DNA"/>
</dbReference>
<evidence type="ECO:0000256" key="2">
    <source>
        <dbReference type="ARBA" id="ARBA00005540"/>
    </source>
</evidence>
<organism evidence="10 11">
    <name type="scientific">Enterococcus saigonensis</name>
    <dbReference type="NCBI Taxonomy" id="1805431"/>
    <lineage>
        <taxon>Bacteria</taxon>
        <taxon>Bacillati</taxon>
        <taxon>Bacillota</taxon>
        <taxon>Bacilli</taxon>
        <taxon>Lactobacillales</taxon>
        <taxon>Enterococcaceae</taxon>
        <taxon>Enterococcus</taxon>
    </lineage>
</organism>
<name>A0A679IBK9_9ENTE</name>
<feature type="transmembrane region" description="Helical" evidence="9">
    <location>
        <begin position="121"/>
        <end position="141"/>
    </location>
</feature>
<keyword evidence="3 8" id="KW-0813">Transport</keyword>
<dbReference type="Gene3D" id="1.10.1760.20">
    <property type="match status" value="1"/>
</dbReference>
<dbReference type="PANTHER" id="PTHR38438:SF1">
    <property type="entry name" value="RIBOFLAVIN TRANSPORTER RIBU"/>
    <property type="match status" value="1"/>
</dbReference>
<dbReference type="KEGG" id="esg:EsVE80_10120"/>
<feature type="transmembrane region" description="Helical" evidence="9">
    <location>
        <begin position="161"/>
        <end position="186"/>
    </location>
</feature>
<evidence type="ECO:0000313" key="11">
    <source>
        <dbReference type="Proteomes" id="UP000502998"/>
    </source>
</evidence>
<dbReference type="GO" id="GO:0005886">
    <property type="term" value="C:plasma membrane"/>
    <property type="evidence" value="ECO:0007669"/>
    <property type="project" value="UniProtKB-SubCell"/>
</dbReference>
<dbReference type="RefSeq" id="WP_173102760.1">
    <property type="nucleotide sequence ID" value="NZ_AP022822.1"/>
</dbReference>
<evidence type="ECO:0000256" key="7">
    <source>
        <dbReference type="ARBA" id="ARBA00023136"/>
    </source>
</evidence>
<dbReference type="PANTHER" id="PTHR38438">
    <property type="entry name" value="RIBOFLAVIN TRANSPORTER RIBU"/>
    <property type="match status" value="1"/>
</dbReference>
<gene>
    <name evidence="10" type="ORF">EsVE80_10120</name>
</gene>
<comment type="similarity">
    <text evidence="2 8">Belongs to the prokaryotic riboflavin transporter (P-RFT) (TC 2.A.87) family.</text>
</comment>
<sequence length="201" mass="22151">MKNTKVQKMVAVALFAAMGVILQYVAFPLLPAFSFMKVDFSDIPVMLSMFLFGPMAGIATAFIRSVLHLLTTGLELSNLIGDAASFFASVLFTLPMYYFFNRNKIGNKKTTKKVLGVTSGILAMTFFMSIANYFVITPVYLNVLGLTADKMLGMSLAQYVAIGVVPFNLLKGGIVSAAFLVIYTKLLPFLEQKRRKQQRIG</sequence>
<evidence type="ECO:0000256" key="5">
    <source>
        <dbReference type="ARBA" id="ARBA00022692"/>
    </source>
</evidence>
<dbReference type="InterPro" id="IPR024529">
    <property type="entry name" value="ECF_trnsprt_substrate-spec"/>
</dbReference>
<comment type="function">
    <text evidence="8">Probably a riboflavin-binding protein that interacts with the energy-coupling factor (ECF) ABC-transporter complex.</text>
</comment>
<evidence type="ECO:0000313" key="10">
    <source>
        <dbReference type="EMBL" id="BCA85489.1"/>
    </source>
</evidence>
<dbReference type="Pfam" id="PF12822">
    <property type="entry name" value="ECF_trnsprt"/>
    <property type="match status" value="1"/>
</dbReference>
<feature type="transmembrane region" description="Helical" evidence="9">
    <location>
        <begin position="45"/>
        <end position="67"/>
    </location>
</feature>